<dbReference type="SUPFAM" id="SSF50630">
    <property type="entry name" value="Acid proteases"/>
    <property type="match status" value="1"/>
</dbReference>
<dbReference type="InterPro" id="IPR000477">
    <property type="entry name" value="RT_dom"/>
</dbReference>
<dbReference type="Pfam" id="PF00078">
    <property type="entry name" value="RVT_1"/>
    <property type="match status" value="1"/>
</dbReference>
<dbReference type="InterPro" id="IPR043128">
    <property type="entry name" value="Rev_trsase/Diguanyl_cyclase"/>
</dbReference>
<dbReference type="CDD" id="cd01647">
    <property type="entry name" value="RT_LTR"/>
    <property type="match status" value="1"/>
</dbReference>
<evidence type="ECO:0000256" key="10">
    <source>
        <dbReference type="SAM" id="MobiDB-lite"/>
    </source>
</evidence>
<dbReference type="InterPro" id="IPR055510">
    <property type="entry name" value="DUF7083"/>
</dbReference>
<dbReference type="PANTHER" id="PTHR37984">
    <property type="entry name" value="PROTEIN CBG26694"/>
    <property type="match status" value="1"/>
</dbReference>
<dbReference type="PANTHER" id="PTHR37984:SF5">
    <property type="entry name" value="PROTEIN NYNRIN-LIKE"/>
    <property type="match status" value="1"/>
</dbReference>
<dbReference type="GO" id="GO:0015074">
    <property type="term" value="P:DNA integration"/>
    <property type="evidence" value="ECO:0007669"/>
    <property type="project" value="InterPro"/>
</dbReference>
<feature type="domain" description="Integrase catalytic" evidence="13">
    <location>
        <begin position="1118"/>
        <end position="1272"/>
    </location>
</feature>
<keyword evidence="2" id="KW-0808">Transferase</keyword>
<evidence type="ECO:0000259" key="13">
    <source>
        <dbReference type="PROSITE" id="PS50994"/>
    </source>
</evidence>
<keyword evidence="9" id="KW-0175">Coiled coil</keyword>
<dbReference type="CDD" id="cd09274">
    <property type="entry name" value="RNase_HI_RT_Ty3"/>
    <property type="match status" value="1"/>
</dbReference>
<dbReference type="EMBL" id="GFDL01016235">
    <property type="protein sequence ID" value="JAV18810.1"/>
    <property type="molecule type" value="Transcribed_RNA"/>
</dbReference>
<dbReference type="GO" id="GO:0003964">
    <property type="term" value="F:RNA-directed DNA polymerase activity"/>
    <property type="evidence" value="ECO:0007669"/>
    <property type="project" value="UniProtKB-KW"/>
</dbReference>
<feature type="region of interest" description="Disordered" evidence="10">
    <location>
        <begin position="1348"/>
        <end position="1367"/>
    </location>
</feature>
<dbReference type="Pfam" id="PF23309">
    <property type="entry name" value="DUF7083"/>
    <property type="match status" value="1"/>
</dbReference>
<dbReference type="SUPFAM" id="SSF53098">
    <property type="entry name" value="Ribonuclease H-like"/>
    <property type="match status" value="1"/>
</dbReference>
<keyword evidence="8" id="KW-0511">Multifunctional enzyme</keyword>
<dbReference type="GO" id="GO:0004190">
    <property type="term" value="F:aspartic-type endopeptidase activity"/>
    <property type="evidence" value="ECO:0007669"/>
    <property type="project" value="InterPro"/>
</dbReference>
<organism evidence="14">
    <name type="scientific">Culex tarsalis</name>
    <name type="common">Encephalitis mosquito</name>
    <dbReference type="NCBI Taxonomy" id="7177"/>
    <lineage>
        <taxon>Eukaryota</taxon>
        <taxon>Metazoa</taxon>
        <taxon>Ecdysozoa</taxon>
        <taxon>Arthropoda</taxon>
        <taxon>Hexapoda</taxon>
        <taxon>Insecta</taxon>
        <taxon>Pterygota</taxon>
        <taxon>Neoptera</taxon>
        <taxon>Endopterygota</taxon>
        <taxon>Diptera</taxon>
        <taxon>Nematocera</taxon>
        <taxon>Culicoidea</taxon>
        <taxon>Culicidae</taxon>
        <taxon>Culicinae</taxon>
        <taxon>Culicini</taxon>
        <taxon>Culex</taxon>
        <taxon>Culex</taxon>
    </lineage>
</organism>
<dbReference type="EC" id="2.7.7.49" evidence="1"/>
<feature type="compositionally biased region" description="Basic and acidic residues" evidence="10">
    <location>
        <begin position="298"/>
        <end position="308"/>
    </location>
</feature>
<evidence type="ECO:0000256" key="1">
    <source>
        <dbReference type="ARBA" id="ARBA00012493"/>
    </source>
</evidence>
<dbReference type="Pfam" id="PF00665">
    <property type="entry name" value="rve"/>
    <property type="match status" value="1"/>
</dbReference>
<dbReference type="FunFam" id="3.30.420.10:FF:000063">
    <property type="entry name" value="Retrovirus-related Pol polyprotein from transposon 297-like Protein"/>
    <property type="match status" value="1"/>
</dbReference>
<evidence type="ECO:0000313" key="14">
    <source>
        <dbReference type="EMBL" id="JAV18810.1"/>
    </source>
</evidence>
<accession>A0A1Q3EU21</accession>
<dbReference type="SUPFAM" id="SSF56672">
    <property type="entry name" value="DNA/RNA polymerases"/>
    <property type="match status" value="1"/>
</dbReference>
<evidence type="ECO:0000256" key="9">
    <source>
        <dbReference type="SAM" id="Coils"/>
    </source>
</evidence>
<dbReference type="FunFam" id="1.10.340.70:FF:000003">
    <property type="entry name" value="Protein CBG25708"/>
    <property type="match status" value="1"/>
</dbReference>
<dbReference type="InterPro" id="IPR021109">
    <property type="entry name" value="Peptidase_aspartic_dom_sf"/>
</dbReference>
<name>A0A1Q3EU21_CULTA</name>
<feature type="coiled-coil region" evidence="9">
    <location>
        <begin position="11"/>
        <end position="47"/>
    </location>
</feature>
<protein>
    <recommendedName>
        <fullName evidence="1">RNA-directed DNA polymerase</fullName>
        <ecNumber evidence="1">2.7.7.49</ecNumber>
    </recommendedName>
</protein>
<keyword evidence="5" id="KW-0255">Endonuclease</keyword>
<dbReference type="InterPro" id="IPR050951">
    <property type="entry name" value="Retrovirus_Pol_polyprotein"/>
</dbReference>
<dbReference type="Pfam" id="PF13650">
    <property type="entry name" value="Asp_protease_2"/>
    <property type="match status" value="1"/>
</dbReference>
<sequence length="1492" mass="167414">MSDPDPQLLYQEQLRQEALRQEQLRQEQQHQEQLRQEQLRQEQLRQQQLQQNPDAMIRMMGMFEQLVNSVQQTVNQQQELMQRFSTTAAQPPPNPEQIIDSLAGNIKDFRYDADSSVTFAAWYSRYDDLFAQDAARLQDDAKVRLLLRKLGLPEHDRYVSFILPRVPKDFCFADTVATLKSLFGAKESVVSRRYRCLQISKQPTEDHVSYACRVNKLCVEFDLGKLTHDEFKCLVYVCGLKSGSDAEIRTRLLSKIEENADVTLQQLSDECQRLLNLQHDNAMIETSTSNVNKIQQRFDRNKNNKRDQAPAAGKSKGKPPRPCWLCGADHYVRDCTFRKHKCADCGAFGHREGYCSSAKPRKPFKRGGRRDSVRSNVVVINECTVQKRRRFVSVDFGGTPIRLQLDTASDITVISRDLWRKVGSPRLASPSVRARTASGTGLSLDGEFRCDITIAGSTRNELIRVTEKPLQLLGSDLVDSFGLASIPMDSYCCNVSSFPDPSPALKLAFPKVFSEELGLCTKTKVKLELKENCRPTFCPKRPVAYAMVEAVDRELDRLQQLNIITPIDYSEWAAPIVVVRKANGSIRICGDYSTGLNAALQPHQYPLPLPEDIFAKLANCKVFSQIDLSDAFLQVEVDERDRHLLTINTHRGLYLYNRLAPGVKNAPGAFQQITATMLAGIPGASCYLDDVIVGGATQEEHDRNLKAVLQRIEDYGFTIRLEKCSFGKNEIRYLGHIIDSRGLRPDPAKIEAITNMPPPTDVSGVRSFLGAINYYGKFVPNMRMLRYPIDKLLKADAKFVWDSECQQAFEKFKQILTSGLLLTHYDPRQEIIVSADASSVGLGATISHKFPDGSVKVVQHASRSLTKAEQNYSQPDREGLAIVFAVTKFHKMIFGRRFLLQTDHAPLLRIFGSKKGIPVYTANRLQRFALNLLLYDFSIRYISTDKFGDADVLSRLINQHVRPEEDYVIASIRLEEDIRSVAAESINALPLSFSAVAKSTQSDPLLRKLYRYVLEGWPKAKVADPEIRRYQIRADALTVVDGCILFAERLVIPAQHRKRCLEQLHRGHPGMVRMKQIARSYVYWPSLDDDIVSYVKACQPCASVARSPPHSPPVPWPKAAGPWQRIHIDFAGPINGDYFLIAVDSFSKWPEVVRTQRISALATIAILRRMFAQLGMPTIIVSDNGTQFTSAEFAEFCASNGIHHTTTAPYHPQSNGQAERFVDTFKRAVKKISEGRGTIEEALDIFLLTYRSTPNRCAPEGKSPSEIMFGRKIRTCLELLRPPAVRDPQPSQKEDQRRSFIKQDLVYAQVHAGNAWKWAPGVILERIGSVMYNVRVGNQRVIRSHINQLRGRSEGGPADSPPSKPKALPLDVLLGAWKLASTSSVPELPPLSPMELTSRPSTPELADPAETPPCASSSPDPAETPPRASSTPRPRSLPPQASGATPSPLAASSSSSSSSTSEPTIVPQLVPALRRSDRNRRAPVRFDYYQLY</sequence>
<evidence type="ECO:0000256" key="2">
    <source>
        <dbReference type="ARBA" id="ARBA00022679"/>
    </source>
</evidence>
<evidence type="ECO:0000256" key="5">
    <source>
        <dbReference type="ARBA" id="ARBA00022759"/>
    </source>
</evidence>
<dbReference type="GO" id="GO:0006508">
    <property type="term" value="P:proteolysis"/>
    <property type="evidence" value="ECO:0007669"/>
    <property type="project" value="InterPro"/>
</dbReference>
<keyword evidence="7" id="KW-0695">RNA-directed DNA polymerase</keyword>
<dbReference type="InterPro" id="IPR001995">
    <property type="entry name" value="Peptidase_A2_cat"/>
</dbReference>
<keyword evidence="3" id="KW-0548">Nucleotidyltransferase</keyword>
<dbReference type="InterPro" id="IPR041588">
    <property type="entry name" value="Integrase_H2C2"/>
</dbReference>
<feature type="region of interest" description="Disordered" evidence="10">
    <location>
        <begin position="298"/>
        <end position="319"/>
    </location>
</feature>
<dbReference type="Gene3D" id="1.10.340.70">
    <property type="match status" value="1"/>
</dbReference>
<dbReference type="GO" id="GO:0004519">
    <property type="term" value="F:endonuclease activity"/>
    <property type="evidence" value="ECO:0007669"/>
    <property type="project" value="UniProtKB-KW"/>
</dbReference>
<dbReference type="PROSITE" id="PS50878">
    <property type="entry name" value="RT_POL"/>
    <property type="match status" value="1"/>
</dbReference>
<dbReference type="GO" id="GO:0042575">
    <property type="term" value="C:DNA polymerase complex"/>
    <property type="evidence" value="ECO:0007669"/>
    <property type="project" value="UniProtKB-ARBA"/>
</dbReference>
<dbReference type="Pfam" id="PF17921">
    <property type="entry name" value="Integrase_H2C2"/>
    <property type="match status" value="1"/>
</dbReference>
<dbReference type="InterPro" id="IPR012337">
    <property type="entry name" value="RNaseH-like_sf"/>
</dbReference>
<feature type="domain" description="Peptidase A2" evidence="11">
    <location>
        <begin position="401"/>
        <end position="477"/>
    </location>
</feature>
<evidence type="ECO:0000256" key="3">
    <source>
        <dbReference type="ARBA" id="ARBA00022695"/>
    </source>
</evidence>
<dbReference type="GO" id="GO:0003676">
    <property type="term" value="F:nucleic acid binding"/>
    <property type="evidence" value="ECO:0007669"/>
    <property type="project" value="InterPro"/>
</dbReference>
<feature type="region of interest" description="Disordered" evidence="10">
    <location>
        <begin position="1384"/>
        <end position="1492"/>
    </location>
</feature>
<dbReference type="InterPro" id="IPR036397">
    <property type="entry name" value="RNaseH_sf"/>
</dbReference>
<keyword evidence="4" id="KW-0540">Nuclease</keyword>
<dbReference type="InterPro" id="IPR001584">
    <property type="entry name" value="Integrase_cat-core"/>
</dbReference>
<reference evidence="14" key="1">
    <citation type="submission" date="2017-01" db="EMBL/GenBank/DDBJ databases">
        <title>A deep insight into the sialotranscriptome of adult male and female Cluex tarsalis mosquitoes.</title>
        <authorList>
            <person name="Ribeiro J.M."/>
            <person name="Moreira F."/>
            <person name="Bernard K.A."/>
            <person name="Calvo E."/>
        </authorList>
    </citation>
    <scope>NUCLEOTIDE SEQUENCE</scope>
    <source>
        <strain evidence="14">Kern County</strain>
        <tissue evidence="14">Salivary glands</tissue>
    </source>
</reference>
<dbReference type="Gene3D" id="3.30.420.10">
    <property type="entry name" value="Ribonuclease H-like superfamily/Ribonuclease H"/>
    <property type="match status" value="1"/>
</dbReference>
<evidence type="ECO:0000259" key="12">
    <source>
        <dbReference type="PROSITE" id="PS50878"/>
    </source>
</evidence>
<feature type="compositionally biased region" description="Low complexity" evidence="10">
    <location>
        <begin position="1425"/>
        <end position="1464"/>
    </location>
</feature>
<dbReference type="Pfam" id="PF17919">
    <property type="entry name" value="RT_RNaseH_2"/>
    <property type="match status" value="1"/>
</dbReference>
<evidence type="ECO:0000256" key="7">
    <source>
        <dbReference type="ARBA" id="ARBA00022918"/>
    </source>
</evidence>
<evidence type="ECO:0000256" key="8">
    <source>
        <dbReference type="ARBA" id="ARBA00023268"/>
    </source>
</evidence>
<dbReference type="FunFam" id="3.30.70.270:FF:000020">
    <property type="entry name" value="Transposon Tf2-6 polyprotein-like Protein"/>
    <property type="match status" value="1"/>
</dbReference>
<feature type="domain" description="Reverse transcriptase" evidence="12">
    <location>
        <begin position="560"/>
        <end position="738"/>
    </location>
</feature>
<evidence type="ECO:0000259" key="11">
    <source>
        <dbReference type="PROSITE" id="PS50175"/>
    </source>
</evidence>
<proteinExistence type="predicted"/>
<dbReference type="Gene3D" id="2.40.70.10">
    <property type="entry name" value="Acid Proteases"/>
    <property type="match status" value="1"/>
</dbReference>
<dbReference type="PROSITE" id="PS50175">
    <property type="entry name" value="ASP_PROT_RETROV"/>
    <property type="match status" value="1"/>
</dbReference>
<evidence type="ECO:0000256" key="6">
    <source>
        <dbReference type="ARBA" id="ARBA00022801"/>
    </source>
</evidence>
<dbReference type="InterPro" id="IPR043502">
    <property type="entry name" value="DNA/RNA_pol_sf"/>
</dbReference>
<dbReference type="InterPro" id="IPR041577">
    <property type="entry name" value="RT_RNaseH_2"/>
</dbReference>
<dbReference type="FunFam" id="3.10.20.370:FF:000001">
    <property type="entry name" value="Retrovirus-related Pol polyprotein from transposon 17.6-like protein"/>
    <property type="match status" value="1"/>
</dbReference>
<dbReference type="Gene3D" id="3.30.70.270">
    <property type="match status" value="2"/>
</dbReference>
<keyword evidence="6" id="KW-0378">Hydrolase</keyword>
<dbReference type="PROSITE" id="PS50994">
    <property type="entry name" value="INTEGRASE"/>
    <property type="match status" value="1"/>
</dbReference>
<dbReference type="Gene3D" id="3.10.10.10">
    <property type="entry name" value="HIV Type 1 Reverse Transcriptase, subunit A, domain 1"/>
    <property type="match status" value="1"/>
</dbReference>
<evidence type="ECO:0000256" key="4">
    <source>
        <dbReference type="ARBA" id="ARBA00022722"/>
    </source>
</evidence>